<feature type="transmembrane region" description="Helical" evidence="5">
    <location>
        <begin position="589"/>
        <end position="610"/>
    </location>
</feature>
<dbReference type="STRING" id="32264.T1KUA6"/>
<feature type="transmembrane region" description="Helical" evidence="5">
    <location>
        <begin position="681"/>
        <end position="709"/>
    </location>
</feature>
<dbReference type="AlphaFoldDB" id="T1KUA6"/>
<accession>T1KUA6</accession>
<protein>
    <recommendedName>
        <fullName evidence="7">G-protein coupled receptors family 2 profile 2 domain-containing protein</fullName>
    </recommendedName>
</protein>
<evidence type="ECO:0000256" key="4">
    <source>
        <dbReference type="ARBA" id="ARBA00023136"/>
    </source>
</evidence>
<evidence type="ECO:0000256" key="1">
    <source>
        <dbReference type="ARBA" id="ARBA00004141"/>
    </source>
</evidence>
<proteinExistence type="predicted"/>
<dbReference type="InterPro" id="IPR000832">
    <property type="entry name" value="GPCR_2_secretin-like"/>
</dbReference>
<dbReference type="Pfam" id="PF00002">
    <property type="entry name" value="7tm_2"/>
    <property type="match status" value="1"/>
</dbReference>
<keyword evidence="2 5" id="KW-0812">Transmembrane</keyword>
<feature type="transmembrane region" description="Helical" evidence="5">
    <location>
        <begin position="555"/>
        <end position="577"/>
    </location>
</feature>
<organism evidence="8 9">
    <name type="scientific">Tetranychus urticae</name>
    <name type="common">Two-spotted spider mite</name>
    <dbReference type="NCBI Taxonomy" id="32264"/>
    <lineage>
        <taxon>Eukaryota</taxon>
        <taxon>Metazoa</taxon>
        <taxon>Ecdysozoa</taxon>
        <taxon>Arthropoda</taxon>
        <taxon>Chelicerata</taxon>
        <taxon>Arachnida</taxon>
        <taxon>Acari</taxon>
        <taxon>Acariformes</taxon>
        <taxon>Trombidiformes</taxon>
        <taxon>Prostigmata</taxon>
        <taxon>Eleutherengona</taxon>
        <taxon>Raphignathae</taxon>
        <taxon>Tetranychoidea</taxon>
        <taxon>Tetranychidae</taxon>
        <taxon>Tetranychus</taxon>
    </lineage>
</organism>
<feature type="transmembrane region" description="Helical" evidence="5">
    <location>
        <begin position="756"/>
        <end position="777"/>
    </location>
</feature>
<feature type="transmembrane region" description="Helical" evidence="5">
    <location>
        <begin position="730"/>
        <end position="750"/>
    </location>
</feature>
<dbReference type="Gene3D" id="1.20.1070.10">
    <property type="entry name" value="Rhodopsin 7-helix transmembrane proteins"/>
    <property type="match status" value="1"/>
</dbReference>
<dbReference type="CDD" id="cd15039">
    <property type="entry name" value="7tmB3_Methuselah-like"/>
    <property type="match status" value="1"/>
</dbReference>
<dbReference type="PROSITE" id="PS50261">
    <property type="entry name" value="G_PROTEIN_RECEP_F2_4"/>
    <property type="match status" value="1"/>
</dbReference>
<feature type="signal peptide" evidence="6">
    <location>
        <begin position="1"/>
        <end position="23"/>
    </location>
</feature>
<dbReference type="InterPro" id="IPR053231">
    <property type="entry name" value="GPCR_LN-TM7"/>
</dbReference>
<feature type="chain" id="PRO_5004581139" description="G-protein coupled receptors family 2 profile 2 domain-containing protein" evidence="6">
    <location>
        <begin position="24"/>
        <end position="870"/>
    </location>
</feature>
<sequence length="870" mass="97572">MMIERISFCFIFLLSFLVTGSTSLEDSGSWETPIVPTDSSLSPSTIWNSLELTSLDNFTQPFTGPKCSNLDKCLTALRGRKVDSERERNCACDQQCAVYGDCCNDSPWLEGSATPFNRSFTCVDIPSLGGFYMITQCPDKLQNSDLREKCERGSLESDPMASLPVTDVSKQLTYRNIFCAMCHSDSKNKVFWNANLACSNLNKNEHTLTEDEIRSNLVFDFQLNKWIVNYTSPNGSQVIKECSISPVFPTSAESSIRSCKPGLIESCPSSWSDETVANECASYQASRFTDRVGYRNTACALCNGVNATSLKCSPILTRALDSGADGVIGRASHPHLGSPFYSGIISFSLLLDMNEGSKGNSTVGKTNPCPESDQKWDLFFQSCRSLVCGFKNYRLINGRCLRENEPESKIFGNKPVNQNSTKSLNSLFPEESKHNVRSITTQYYDFQECPMIILTRNEIQFLEIEKQELKANSESSIIYVPRYNKTFNSTNYLMVKDSIYICSDFLDYEVSLNKFSQQMGLVTLIGLGISIGSLVLHIIAFTLVSDVRNLSGQNLVCLSVSLILAYSSFICMQVLTIRESTLLCRITGATVLYFFLASMAWMNVIAWDVCRTLRLATVELRVASGKQRGRFFLYSLYAWTISGLFTGAALLADFLPSDIIPETIKPGFGLSGHCWFQRRSALILFFGSPVALIMSINLIMFILSTFMIGSTTRGTASFTQITTARTNYKLYLKLWLLMGLTWFVGFPASFLESLTLWYIFIILNTLQGLFIFIAFSCKRKILRTIKSKLSSLTSSSVGGSYSVATLSQNNSKLSSESDLTMRTSCHSYHQPNHQQQKSHHFYPHHPPTHAYLQSNHYNINNYERKMSNRH</sequence>
<dbReference type="PANTHER" id="PTHR45902:SF5">
    <property type="entry name" value="G-PROTEIN COUPLED RECEPTORS FAMILY 2 PROFILE 2 DOMAIN-CONTAINING PROTEIN"/>
    <property type="match status" value="1"/>
</dbReference>
<dbReference type="InterPro" id="IPR017981">
    <property type="entry name" value="GPCR_2-like_7TM"/>
</dbReference>
<dbReference type="eggNOG" id="ENOG502R627">
    <property type="taxonomic scope" value="Eukaryota"/>
</dbReference>
<comment type="subcellular location">
    <subcellularLocation>
        <location evidence="1">Membrane</location>
        <topology evidence="1">Multi-pass membrane protein</topology>
    </subcellularLocation>
</comment>
<reference evidence="9" key="1">
    <citation type="submission" date="2011-08" db="EMBL/GenBank/DDBJ databases">
        <authorList>
            <person name="Rombauts S."/>
        </authorList>
    </citation>
    <scope>NUCLEOTIDE SEQUENCE</scope>
    <source>
        <strain evidence="9">London</strain>
    </source>
</reference>
<keyword evidence="4 5" id="KW-0472">Membrane</keyword>
<dbReference type="GO" id="GO:0007166">
    <property type="term" value="P:cell surface receptor signaling pathway"/>
    <property type="evidence" value="ECO:0007669"/>
    <property type="project" value="InterPro"/>
</dbReference>
<feature type="domain" description="G-protein coupled receptors family 2 profile 2" evidence="7">
    <location>
        <begin position="519"/>
        <end position="779"/>
    </location>
</feature>
<reference evidence="8" key="2">
    <citation type="submission" date="2015-06" db="UniProtKB">
        <authorList>
            <consortium name="EnsemblMetazoa"/>
        </authorList>
    </citation>
    <scope>IDENTIFICATION</scope>
</reference>
<name>T1KUA6_TETUR</name>
<evidence type="ECO:0000256" key="6">
    <source>
        <dbReference type="SAM" id="SignalP"/>
    </source>
</evidence>
<evidence type="ECO:0000313" key="8">
    <source>
        <dbReference type="EnsemblMetazoa" id="tetur21g02740.1"/>
    </source>
</evidence>
<evidence type="ECO:0000256" key="5">
    <source>
        <dbReference type="SAM" id="Phobius"/>
    </source>
</evidence>
<dbReference type="HOGENOM" id="CLU_007551_1_0_1"/>
<evidence type="ECO:0000313" key="9">
    <source>
        <dbReference type="Proteomes" id="UP000015104"/>
    </source>
</evidence>
<evidence type="ECO:0000256" key="2">
    <source>
        <dbReference type="ARBA" id="ARBA00022692"/>
    </source>
</evidence>
<dbReference type="GO" id="GO:0004930">
    <property type="term" value="F:G protein-coupled receptor activity"/>
    <property type="evidence" value="ECO:0007669"/>
    <property type="project" value="InterPro"/>
</dbReference>
<keyword evidence="9" id="KW-1185">Reference proteome</keyword>
<dbReference type="EMBL" id="CAEY01000551">
    <property type="status" value="NOT_ANNOTATED_CDS"/>
    <property type="molecule type" value="Genomic_DNA"/>
</dbReference>
<keyword evidence="6" id="KW-0732">Signal</keyword>
<dbReference type="PANTHER" id="PTHR45902">
    <property type="entry name" value="LATROPHILIN RECEPTOR-LIKE PROTEIN A"/>
    <property type="match status" value="1"/>
</dbReference>
<dbReference type="EnsemblMetazoa" id="tetur21g02740.1">
    <property type="protein sequence ID" value="tetur21g02740.1"/>
    <property type="gene ID" value="tetur21g02740"/>
</dbReference>
<dbReference type="Proteomes" id="UP000015104">
    <property type="component" value="Unassembled WGS sequence"/>
</dbReference>
<evidence type="ECO:0000259" key="7">
    <source>
        <dbReference type="PROSITE" id="PS50261"/>
    </source>
</evidence>
<feature type="transmembrane region" description="Helical" evidence="5">
    <location>
        <begin position="519"/>
        <end position="543"/>
    </location>
</feature>
<keyword evidence="3 5" id="KW-1133">Transmembrane helix</keyword>
<feature type="transmembrane region" description="Helical" evidence="5">
    <location>
        <begin position="631"/>
        <end position="652"/>
    </location>
</feature>
<evidence type="ECO:0000256" key="3">
    <source>
        <dbReference type="ARBA" id="ARBA00022989"/>
    </source>
</evidence>
<dbReference type="GO" id="GO:0016020">
    <property type="term" value="C:membrane"/>
    <property type="evidence" value="ECO:0007669"/>
    <property type="project" value="UniProtKB-SubCell"/>
</dbReference>